<keyword evidence="1 8" id="KW-0028">Amino-acid biosynthesis</keyword>
<dbReference type="Proteomes" id="UP000441102">
    <property type="component" value="Unassembled WGS sequence"/>
</dbReference>
<dbReference type="PANTHER" id="PTHR21064">
    <property type="entry name" value="AMINOGLYCOSIDE PHOSPHOTRANSFERASE DOMAIN-CONTAINING PROTEIN-RELATED"/>
    <property type="match status" value="1"/>
</dbReference>
<dbReference type="SUPFAM" id="SSF56112">
    <property type="entry name" value="Protein kinase-like (PK-like)"/>
    <property type="match status" value="1"/>
</dbReference>
<dbReference type="GO" id="GO:0005524">
    <property type="term" value="F:ATP binding"/>
    <property type="evidence" value="ECO:0007669"/>
    <property type="project" value="UniProtKB-KW"/>
</dbReference>
<sequence>MAVYTDINEIELGAFLQQYDIGTLTSYKGIAEGVENSNYLLHTTSGSFILTLYEKRTNREDLPFFLGLMQHLASRGLECPQPVVRRDGTTIGELAGRPAAIVTFLEGMWMRRPTVEHCEAVGEGLAHMHLAGADFSLRRRNGLTLADWRPLWNLSRERADTVEPGLVREAEADLAFLEKNWPADLPQGVIHADLFPDNVFFLGDRLSGFIDFYFACTDTLAYDVAVCLNAWCFEKDFSYNRTKGASLLRGYTSVRPLSAAEADALPVLARGAAIRFMLTRLYDWLNVPEGSFVVKKDPMEYVRKIRFHRQIETAAEYGLEQQGATA</sequence>
<evidence type="ECO:0000256" key="4">
    <source>
        <dbReference type="ARBA" id="ARBA00022741"/>
    </source>
</evidence>
<evidence type="ECO:0000256" key="7">
    <source>
        <dbReference type="ARBA" id="ARBA00038240"/>
    </source>
</evidence>
<proteinExistence type="inferred from homology"/>
<protein>
    <recommendedName>
        <fullName evidence="8 9">Homoserine kinase</fullName>
        <shortName evidence="8">HK</shortName>
        <shortName evidence="8">HSK</shortName>
        <ecNumber evidence="8 9">2.7.1.39</ecNumber>
    </recommendedName>
</protein>
<evidence type="ECO:0000256" key="6">
    <source>
        <dbReference type="ARBA" id="ARBA00022840"/>
    </source>
</evidence>
<evidence type="ECO:0000256" key="9">
    <source>
        <dbReference type="NCBIfam" id="TIGR00938"/>
    </source>
</evidence>
<evidence type="ECO:0000256" key="8">
    <source>
        <dbReference type="HAMAP-Rule" id="MF_00301"/>
    </source>
</evidence>
<keyword evidence="3 8" id="KW-0791">Threonine biosynthesis</keyword>
<evidence type="ECO:0000259" key="10">
    <source>
        <dbReference type="Pfam" id="PF01636"/>
    </source>
</evidence>
<reference evidence="11 12" key="1">
    <citation type="submission" date="2019-09" db="EMBL/GenBank/DDBJ databases">
        <title>Taxonomic organization of the family Brucellaceae based on a phylogenomic approach.</title>
        <authorList>
            <person name="Leclercq S."/>
            <person name="Cloeckaert A."/>
            <person name="Zygmunt M.S."/>
        </authorList>
    </citation>
    <scope>NUCLEOTIDE SEQUENCE [LARGE SCALE GENOMIC DNA]</scope>
    <source>
        <strain evidence="11 12">CCUG 34461</strain>
    </source>
</reference>
<dbReference type="HAMAP" id="MF_00301">
    <property type="entry name" value="Homoser_kinase_2"/>
    <property type="match status" value="1"/>
</dbReference>
<evidence type="ECO:0000256" key="1">
    <source>
        <dbReference type="ARBA" id="ARBA00022605"/>
    </source>
</evidence>
<dbReference type="GO" id="GO:0009088">
    <property type="term" value="P:threonine biosynthetic process"/>
    <property type="evidence" value="ECO:0007669"/>
    <property type="project" value="UniProtKB-UniRule"/>
</dbReference>
<dbReference type="InterPro" id="IPR005280">
    <property type="entry name" value="Homoserine_kinase_II"/>
</dbReference>
<dbReference type="UniPathway" id="UPA00050">
    <property type="reaction ID" value="UER00064"/>
</dbReference>
<dbReference type="AlphaFoldDB" id="A0A011TSH8"/>
<accession>A0A011TSH8</accession>
<evidence type="ECO:0000313" key="11">
    <source>
        <dbReference type="EMBL" id="KAB2794473.1"/>
    </source>
</evidence>
<keyword evidence="6 8" id="KW-0067">ATP-binding</keyword>
<dbReference type="EMBL" id="WBWX01000008">
    <property type="protein sequence ID" value="KAB2794473.1"/>
    <property type="molecule type" value="Genomic_DNA"/>
</dbReference>
<organism evidence="11 12">
    <name type="scientific">Brucella anthropi</name>
    <name type="common">Ochrobactrum anthropi</name>
    <dbReference type="NCBI Taxonomy" id="529"/>
    <lineage>
        <taxon>Bacteria</taxon>
        <taxon>Pseudomonadati</taxon>
        <taxon>Pseudomonadota</taxon>
        <taxon>Alphaproteobacteria</taxon>
        <taxon>Hyphomicrobiales</taxon>
        <taxon>Brucellaceae</taxon>
        <taxon>Brucella/Ochrobactrum group</taxon>
        <taxon>Brucella</taxon>
    </lineage>
</organism>
<dbReference type="CDD" id="cd05153">
    <property type="entry name" value="HomoserineK_II"/>
    <property type="match status" value="1"/>
</dbReference>
<keyword evidence="4 8" id="KW-0547">Nucleotide-binding</keyword>
<name>A0A011TSH8_BRUAN</name>
<dbReference type="Gene3D" id="3.30.200.20">
    <property type="entry name" value="Phosphorylase Kinase, domain 1"/>
    <property type="match status" value="1"/>
</dbReference>
<dbReference type="InterPro" id="IPR011009">
    <property type="entry name" value="Kinase-like_dom_sf"/>
</dbReference>
<dbReference type="Gene3D" id="3.90.1200.10">
    <property type="match status" value="1"/>
</dbReference>
<dbReference type="Pfam" id="PF01636">
    <property type="entry name" value="APH"/>
    <property type="match status" value="1"/>
</dbReference>
<dbReference type="GO" id="GO:0004413">
    <property type="term" value="F:homoserine kinase activity"/>
    <property type="evidence" value="ECO:0007669"/>
    <property type="project" value="UniProtKB-UniRule"/>
</dbReference>
<comment type="similarity">
    <text evidence="7 8">Belongs to the pseudomonas-type ThrB family.</text>
</comment>
<dbReference type="NCBIfam" id="NF003558">
    <property type="entry name" value="PRK05231.1"/>
    <property type="match status" value="1"/>
</dbReference>
<dbReference type="InterPro" id="IPR002575">
    <property type="entry name" value="Aminoglycoside_PTrfase"/>
</dbReference>
<evidence type="ECO:0000256" key="2">
    <source>
        <dbReference type="ARBA" id="ARBA00022679"/>
    </source>
</evidence>
<keyword evidence="5 8" id="KW-0418">Kinase</keyword>
<gene>
    <name evidence="8" type="primary">thrB</name>
    <name evidence="11" type="ORF">F9L06_19100</name>
</gene>
<dbReference type="NCBIfam" id="TIGR00938">
    <property type="entry name" value="thrB_alt"/>
    <property type="match status" value="1"/>
</dbReference>
<evidence type="ECO:0000256" key="3">
    <source>
        <dbReference type="ARBA" id="ARBA00022697"/>
    </source>
</evidence>
<evidence type="ECO:0000313" key="12">
    <source>
        <dbReference type="Proteomes" id="UP000441102"/>
    </source>
</evidence>
<comment type="pathway">
    <text evidence="8">Amino-acid biosynthesis; L-threonine biosynthesis; L-threonine from L-aspartate: step 4/5.</text>
</comment>
<dbReference type="EC" id="2.7.1.39" evidence="8 9"/>
<comment type="catalytic activity">
    <reaction evidence="8">
        <text>L-homoserine + ATP = O-phospho-L-homoserine + ADP + H(+)</text>
        <dbReference type="Rhea" id="RHEA:13985"/>
        <dbReference type="ChEBI" id="CHEBI:15378"/>
        <dbReference type="ChEBI" id="CHEBI:30616"/>
        <dbReference type="ChEBI" id="CHEBI:57476"/>
        <dbReference type="ChEBI" id="CHEBI:57590"/>
        <dbReference type="ChEBI" id="CHEBI:456216"/>
        <dbReference type="EC" id="2.7.1.39"/>
    </reaction>
</comment>
<evidence type="ECO:0000256" key="5">
    <source>
        <dbReference type="ARBA" id="ARBA00022777"/>
    </source>
</evidence>
<dbReference type="RefSeq" id="WP_036581282.1">
    <property type="nucleotide sequence ID" value="NZ_CP194002.1"/>
</dbReference>
<keyword evidence="2 8" id="KW-0808">Transferase</keyword>
<comment type="caution">
    <text evidence="11">The sequence shown here is derived from an EMBL/GenBank/DDBJ whole genome shotgun (WGS) entry which is preliminary data.</text>
</comment>
<feature type="domain" description="Aminoglycoside phosphotransferase" evidence="10">
    <location>
        <begin position="27"/>
        <end position="257"/>
    </location>
</feature>
<dbReference type="InterPro" id="IPR050249">
    <property type="entry name" value="Pseudomonas-type_ThrB"/>
</dbReference>
<dbReference type="PANTHER" id="PTHR21064:SF6">
    <property type="entry name" value="AMINOGLYCOSIDE PHOSPHOTRANSFERASE DOMAIN-CONTAINING PROTEIN"/>
    <property type="match status" value="1"/>
</dbReference>